<evidence type="ECO:0000313" key="8">
    <source>
        <dbReference type="Proteomes" id="UP001596044"/>
    </source>
</evidence>
<dbReference type="PIRSF" id="PIRSF005962">
    <property type="entry name" value="Pept_M20D_amidohydro"/>
    <property type="match status" value="1"/>
</dbReference>
<evidence type="ECO:0000259" key="6">
    <source>
        <dbReference type="Pfam" id="PF07687"/>
    </source>
</evidence>
<dbReference type="EMBL" id="JBHSMJ010000025">
    <property type="protein sequence ID" value="MFC5450161.1"/>
    <property type="molecule type" value="Genomic_DNA"/>
</dbReference>
<dbReference type="InterPro" id="IPR011650">
    <property type="entry name" value="Peptidase_M20_dimer"/>
</dbReference>
<comment type="pathway">
    <text evidence="5">Amino-acid biosynthesis; L-lysine biosynthesis via DAP pathway; LL-2,6-diaminopimelate from (S)-tetrahydrodipicolinate (acetylase route): step 3/3.</text>
</comment>
<keyword evidence="2 5" id="KW-0378">Hydrolase</keyword>
<dbReference type="InterPro" id="IPR023905">
    <property type="entry name" value="AcetylDAP_deacetylase"/>
</dbReference>
<dbReference type="Pfam" id="PF01546">
    <property type="entry name" value="Peptidase_M20"/>
    <property type="match status" value="1"/>
</dbReference>
<sequence>MLSPFVELRRQLHQIPEPGFQEFKTQQLLMNVLAGLPQERLTIRTWRTGILVHIAGTNPTKRFGYRADMDGLPITEETSLPFPSQHPGFMHACGHDLHMSIGMGIVSHFAHEPMKDDLVVLFQPAEEGPGGALPMLAAEELQDWKPNQIVGLHIAPEYPVGTIATKPEILFANTSELFIDLLGKGGHAAYPHQANDMIIASTQMVGQLQTIVSRNVNPLDSAVVTIGKMEAGTKQNIIAEKARLEGTIRTLSADSMGKVKKRIEAIAAGIEASFECQVSIDYGSNYRQVYNDPALTNEFMDWLRSSTISESVQLIECTEAMTGEDFGYFLAEIPGFMFWLGVETPHGLHHAKLEPDERAIELAIDTVTRYLLFKSGV</sequence>
<dbReference type="HAMAP" id="MF_01692">
    <property type="entry name" value="DapEL"/>
    <property type="match status" value="1"/>
</dbReference>
<evidence type="ECO:0000313" key="7">
    <source>
        <dbReference type="EMBL" id="MFC5450161.1"/>
    </source>
</evidence>
<dbReference type="InterPro" id="IPR036264">
    <property type="entry name" value="Bact_exopeptidase_dim_dom"/>
</dbReference>
<reference evidence="8" key="1">
    <citation type="journal article" date="2019" name="Int. J. Syst. Evol. Microbiol.">
        <title>The Global Catalogue of Microorganisms (GCM) 10K type strain sequencing project: providing services to taxonomists for standard genome sequencing and annotation.</title>
        <authorList>
            <consortium name="The Broad Institute Genomics Platform"/>
            <consortium name="The Broad Institute Genome Sequencing Center for Infectious Disease"/>
            <person name="Wu L."/>
            <person name="Ma J."/>
        </authorList>
    </citation>
    <scope>NUCLEOTIDE SEQUENCE [LARGE SCALE GENOMIC DNA]</scope>
    <source>
        <strain evidence="8">KACC 11904</strain>
    </source>
</reference>
<accession>A0ABW0KB86</accession>
<comment type="catalytic activity">
    <reaction evidence="5">
        <text>N-acetyl-(2S,6S)-2,6-diaminopimelate + H2O = (2S,6S)-2,6-diaminopimelate + acetate</text>
        <dbReference type="Rhea" id="RHEA:20405"/>
        <dbReference type="ChEBI" id="CHEBI:15377"/>
        <dbReference type="ChEBI" id="CHEBI:30089"/>
        <dbReference type="ChEBI" id="CHEBI:57609"/>
        <dbReference type="ChEBI" id="CHEBI:58767"/>
        <dbReference type="EC" id="3.5.1.47"/>
    </reaction>
</comment>
<dbReference type="SUPFAM" id="SSF53187">
    <property type="entry name" value="Zn-dependent exopeptidases"/>
    <property type="match status" value="1"/>
</dbReference>
<dbReference type="Gene3D" id="3.40.630.10">
    <property type="entry name" value="Zn peptidases"/>
    <property type="match status" value="1"/>
</dbReference>
<dbReference type="EC" id="3.5.1.47" evidence="5"/>
<dbReference type="PANTHER" id="PTHR11014:SF98">
    <property type="entry name" value="N-ACETYLDIAMINOPIMELATE DEACETYLASE"/>
    <property type="match status" value="1"/>
</dbReference>
<evidence type="ECO:0000256" key="5">
    <source>
        <dbReference type="HAMAP-Rule" id="MF_01692"/>
    </source>
</evidence>
<evidence type="ECO:0000256" key="1">
    <source>
        <dbReference type="ARBA" id="ARBA00022605"/>
    </source>
</evidence>
<dbReference type="Proteomes" id="UP001596044">
    <property type="component" value="Unassembled WGS sequence"/>
</dbReference>
<comment type="function">
    <text evidence="5">Catalyzes the conversion of N-acetyl-diaminopimelate to diaminopimelate and acetate.</text>
</comment>
<comment type="similarity">
    <text evidence="5">Belongs to the peptidase M20A family. N-acetyldiaminopimelate deacetylase subfamily.</text>
</comment>
<keyword evidence="1 5" id="KW-0028">Amino-acid biosynthesis</keyword>
<dbReference type="Pfam" id="PF07687">
    <property type="entry name" value="M20_dimer"/>
    <property type="match status" value="1"/>
</dbReference>
<evidence type="ECO:0000256" key="4">
    <source>
        <dbReference type="ARBA" id="ARBA00023154"/>
    </source>
</evidence>
<protein>
    <recommendedName>
        <fullName evidence="5">N-acetyldiaminopimelate deacetylase</fullName>
        <ecNumber evidence="5">3.5.1.47</ecNumber>
    </recommendedName>
</protein>
<keyword evidence="4 5" id="KW-0457">Lysine biosynthesis</keyword>
<dbReference type="PANTHER" id="PTHR11014">
    <property type="entry name" value="PEPTIDASE M20 FAMILY MEMBER"/>
    <property type="match status" value="1"/>
</dbReference>
<comment type="caution">
    <text evidence="7">The sequence shown here is derived from an EMBL/GenBank/DDBJ whole genome shotgun (WGS) entry which is preliminary data.</text>
</comment>
<feature type="active site" description="Proton acceptor" evidence="5">
    <location>
        <position position="127"/>
    </location>
</feature>
<dbReference type="CDD" id="cd05670">
    <property type="entry name" value="M20_Acy1_YkuR-like"/>
    <property type="match status" value="1"/>
</dbReference>
<proteinExistence type="inferred from homology"/>
<dbReference type="InterPro" id="IPR002933">
    <property type="entry name" value="Peptidase_M20"/>
</dbReference>
<dbReference type="NCBIfam" id="TIGR01891">
    <property type="entry name" value="amidohydrolases"/>
    <property type="match status" value="1"/>
</dbReference>
<gene>
    <name evidence="7" type="ORF">ACFPOG_18085</name>
</gene>
<feature type="domain" description="Peptidase M20 dimerisation" evidence="6">
    <location>
        <begin position="180"/>
        <end position="268"/>
    </location>
</feature>
<dbReference type="Gene3D" id="3.30.70.360">
    <property type="match status" value="1"/>
</dbReference>
<keyword evidence="8" id="KW-1185">Reference proteome</keyword>
<organism evidence="7 8">
    <name type="scientific">Paenibacillus aestuarii</name>
    <dbReference type="NCBI Taxonomy" id="516965"/>
    <lineage>
        <taxon>Bacteria</taxon>
        <taxon>Bacillati</taxon>
        <taxon>Bacillota</taxon>
        <taxon>Bacilli</taxon>
        <taxon>Bacillales</taxon>
        <taxon>Paenibacillaceae</taxon>
        <taxon>Paenibacillus</taxon>
    </lineage>
</organism>
<dbReference type="SUPFAM" id="SSF55031">
    <property type="entry name" value="Bacterial exopeptidase dimerisation domain"/>
    <property type="match status" value="1"/>
</dbReference>
<feature type="active site" evidence="5">
    <location>
        <position position="68"/>
    </location>
</feature>
<evidence type="ECO:0000256" key="3">
    <source>
        <dbReference type="ARBA" id="ARBA00022915"/>
    </source>
</evidence>
<dbReference type="InterPro" id="IPR017439">
    <property type="entry name" value="Amidohydrolase"/>
</dbReference>
<dbReference type="RefSeq" id="WP_270885459.1">
    <property type="nucleotide sequence ID" value="NZ_JAQFVF010000089.1"/>
</dbReference>
<evidence type="ECO:0000256" key="2">
    <source>
        <dbReference type="ARBA" id="ARBA00022801"/>
    </source>
</evidence>
<name>A0ABW0KB86_9BACL</name>
<keyword evidence="3 5" id="KW-0220">Diaminopimelate biosynthesis</keyword>